<keyword evidence="2" id="KW-1185">Reference proteome</keyword>
<comment type="caution">
    <text evidence="1">The sequence shown here is derived from an EMBL/GenBank/DDBJ whole genome shotgun (WGS) entry which is preliminary data.</text>
</comment>
<dbReference type="RefSeq" id="WP_344365064.1">
    <property type="nucleotide sequence ID" value="NZ_BAAAQB010000029.1"/>
</dbReference>
<organism evidence="1 2">
    <name type="scientific">Arthrobacter humicola</name>
    <dbReference type="NCBI Taxonomy" id="409291"/>
    <lineage>
        <taxon>Bacteria</taxon>
        <taxon>Bacillati</taxon>
        <taxon>Actinomycetota</taxon>
        <taxon>Actinomycetes</taxon>
        <taxon>Micrococcales</taxon>
        <taxon>Micrococcaceae</taxon>
        <taxon>Arthrobacter</taxon>
    </lineage>
</organism>
<reference evidence="1 2" key="1">
    <citation type="journal article" date="2019" name="Int. J. Syst. Evol. Microbiol.">
        <title>The Global Catalogue of Microorganisms (GCM) 10K type strain sequencing project: providing services to taxonomists for standard genome sequencing and annotation.</title>
        <authorList>
            <consortium name="The Broad Institute Genomics Platform"/>
            <consortium name="The Broad Institute Genome Sequencing Center for Infectious Disease"/>
            <person name="Wu L."/>
            <person name="Ma J."/>
        </authorList>
    </citation>
    <scope>NUCLEOTIDE SEQUENCE [LARGE SCALE GENOMIC DNA]</scope>
    <source>
        <strain evidence="1 2">JCM 15921</strain>
    </source>
</reference>
<name>A0ABN2Z310_9MICC</name>
<evidence type="ECO:0000313" key="1">
    <source>
        <dbReference type="EMBL" id="GAA2135934.1"/>
    </source>
</evidence>
<protein>
    <recommendedName>
        <fullName evidence="3">Glycine zipper family protein</fullName>
    </recommendedName>
</protein>
<dbReference type="Proteomes" id="UP001500102">
    <property type="component" value="Unassembled WGS sequence"/>
</dbReference>
<proteinExistence type="predicted"/>
<sequence>MGLITESELPVLAGICDEGFAATSGKKDASDAYHEVRKTYDEMLLKPGASPVALAFASASAGSYVATDGTDSGGGTTVVYKKSGGNWQETLAGAGAAIGGILGGAAGAGLGTVIGGVAGKIVDECLS</sequence>
<gene>
    <name evidence="1" type="ORF">GCM10009825_20600</name>
</gene>
<accession>A0ABN2Z310</accession>
<evidence type="ECO:0000313" key="2">
    <source>
        <dbReference type="Proteomes" id="UP001500102"/>
    </source>
</evidence>
<dbReference type="EMBL" id="BAAAQB010000029">
    <property type="protein sequence ID" value="GAA2135934.1"/>
    <property type="molecule type" value="Genomic_DNA"/>
</dbReference>
<evidence type="ECO:0008006" key="3">
    <source>
        <dbReference type="Google" id="ProtNLM"/>
    </source>
</evidence>